<protein>
    <submittedName>
        <fullName evidence="2">EAL domain-containing protein</fullName>
    </submittedName>
</protein>
<dbReference type="Gene3D" id="3.20.20.450">
    <property type="entry name" value="EAL domain"/>
    <property type="match status" value="1"/>
</dbReference>
<dbReference type="CDD" id="cd01948">
    <property type="entry name" value="EAL"/>
    <property type="match status" value="1"/>
</dbReference>
<dbReference type="OrthoDB" id="581425at2"/>
<dbReference type="InterPro" id="IPR035919">
    <property type="entry name" value="EAL_sf"/>
</dbReference>
<dbReference type="SMART" id="SM00052">
    <property type="entry name" value="EAL"/>
    <property type="match status" value="1"/>
</dbReference>
<organism evidence="2 3">
    <name type="scientific">Cohnella fermenti</name>
    <dbReference type="NCBI Taxonomy" id="2565925"/>
    <lineage>
        <taxon>Bacteria</taxon>
        <taxon>Bacillati</taxon>
        <taxon>Bacillota</taxon>
        <taxon>Bacilli</taxon>
        <taxon>Bacillales</taxon>
        <taxon>Paenibacillaceae</taxon>
        <taxon>Cohnella</taxon>
    </lineage>
</organism>
<gene>
    <name evidence="2" type="ORF">E6C55_07885</name>
</gene>
<dbReference type="GO" id="GO:0071111">
    <property type="term" value="F:cyclic-guanylate-specific phosphodiesterase activity"/>
    <property type="evidence" value="ECO:0007669"/>
    <property type="project" value="InterPro"/>
</dbReference>
<accession>A0A4S4C1V6</accession>
<dbReference type="InterPro" id="IPR001633">
    <property type="entry name" value="EAL_dom"/>
</dbReference>
<dbReference type="PANTHER" id="PTHR33121">
    <property type="entry name" value="CYCLIC DI-GMP PHOSPHODIESTERASE PDEF"/>
    <property type="match status" value="1"/>
</dbReference>
<comment type="caution">
    <text evidence="2">The sequence shown here is derived from an EMBL/GenBank/DDBJ whole genome shotgun (WGS) entry which is preliminary data.</text>
</comment>
<dbReference type="EMBL" id="SSOB01000008">
    <property type="protein sequence ID" value="THF81641.1"/>
    <property type="molecule type" value="Genomic_DNA"/>
</dbReference>
<proteinExistence type="predicted"/>
<dbReference type="RefSeq" id="WP_136369237.1">
    <property type="nucleotide sequence ID" value="NZ_SSOB01000008.1"/>
</dbReference>
<feature type="domain" description="EAL" evidence="1">
    <location>
        <begin position="164"/>
        <end position="407"/>
    </location>
</feature>
<dbReference type="PANTHER" id="PTHR33121:SF76">
    <property type="entry name" value="SIGNALING PROTEIN"/>
    <property type="match status" value="1"/>
</dbReference>
<evidence type="ECO:0000313" key="3">
    <source>
        <dbReference type="Proteomes" id="UP000310636"/>
    </source>
</evidence>
<keyword evidence="3" id="KW-1185">Reference proteome</keyword>
<dbReference type="InterPro" id="IPR050706">
    <property type="entry name" value="Cyclic-di-GMP_PDE-like"/>
</dbReference>
<evidence type="ECO:0000259" key="1">
    <source>
        <dbReference type="PROSITE" id="PS50883"/>
    </source>
</evidence>
<dbReference type="Pfam" id="PF00563">
    <property type="entry name" value="EAL"/>
    <property type="match status" value="1"/>
</dbReference>
<dbReference type="PROSITE" id="PS50883">
    <property type="entry name" value="EAL"/>
    <property type="match status" value="1"/>
</dbReference>
<sequence length="407" mass="45795">MNSFNDSEEDKGMALGAYPGLSISRASDREMALIYFYWSGEERRRTLLDSRSKQRVEQLIRDCFEEPLLPYRVEWAHGDLILLFCSPDPSGPLPFKRSLMTAALEFKGKLEKTMRPHRGAAANARLHAGCSFGLLKRGRDPQLKVHEMTREALQNSHNADALDEALRLSELERLLGEKALRCVYQPIVNIREGRPLGYEALSRPQGSAVFPGPLPLFEFAERAGMDYPLDQLAREQAISGSAGLRPGEKLFLNLTPQIINDPQFTPWRTLDLLRKHRLTPEQVVFEITERSSIEDFGSVERVLAHYRSQGYRIAIDDVGAGYSSLLSVVELKPDYIKVDRAIVSGLHTDSYKAHILETLVLTADRMGIDLIAEGVETQDELDKLLAMGVNYAQGYLLGRPGEIGWRL</sequence>
<name>A0A4S4C1V6_9BACL</name>
<reference evidence="2 3" key="1">
    <citation type="submission" date="2019-04" db="EMBL/GenBank/DDBJ databases">
        <title>Cohnella sp. nov. isolated from preserved vegetables.</title>
        <authorList>
            <person name="Lin S.-Y."/>
            <person name="Hung M.-H."/>
            <person name="Young C.-C."/>
        </authorList>
    </citation>
    <scope>NUCLEOTIDE SEQUENCE [LARGE SCALE GENOMIC DNA]</scope>
    <source>
        <strain evidence="2 3">CC-MHH1044</strain>
    </source>
</reference>
<dbReference type="Proteomes" id="UP000310636">
    <property type="component" value="Unassembled WGS sequence"/>
</dbReference>
<evidence type="ECO:0000313" key="2">
    <source>
        <dbReference type="EMBL" id="THF81641.1"/>
    </source>
</evidence>
<dbReference type="AlphaFoldDB" id="A0A4S4C1V6"/>
<dbReference type="SUPFAM" id="SSF141868">
    <property type="entry name" value="EAL domain-like"/>
    <property type="match status" value="1"/>
</dbReference>